<dbReference type="AlphaFoldDB" id="A0A1H2QY33"/>
<name>A0A1H2QY33_9BACL</name>
<keyword evidence="1" id="KW-0812">Transmembrane</keyword>
<keyword evidence="1" id="KW-0472">Membrane</keyword>
<dbReference type="Pfam" id="PF04307">
    <property type="entry name" value="YdjM"/>
    <property type="match status" value="1"/>
</dbReference>
<keyword evidence="2" id="KW-0378">Hydrolase</keyword>
<dbReference type="RefSeq" id="WP_040289625.1">
    <property type="nucleotide sequence ID" value="NZ_FNOJ01000002.1"/>
</dbReference>
<proteinExistence type="predicted"/>
<dbReference type="InterPro" id="IPR007404">
    <property type="entry name" value="YdjM-like"/>
</dbReference>
<keyword evidence="1" id="KW-1133">Transmembrane helix</keyword>
<feature type="transmembrane region" description="Helical" evidence="1">
    <location>
        <begin position="93"/>
        <end position="112"/>
    </location>
</feature>
<dbReference type="GO" id="GO:0016787">
    <property type="term" value="F:hydrolase activity"/>
    <property type="evidence" value="ECO:0007669"/>
    <property type="project" value="UniProtKB-KW"/>
</dbReference>
<reference evidence="3" key="1">
    <citation type="submission" date="2016-10" db="EMBL/GenBank/DDBJ databases">
        <authorList>
            <person name="Varghese N."/>
        </authorList>
    </citation>
    <scope>NUCLEOTIDE SEQUENCE [LARGE SCALE GENOMIC DNA]</scope>
    <source>
        <strain evidence="3">DSM 12489</strain>
    </source>
</reference>
<feature type="transmembrane region" description="Helical" evidence="1">
    <location>
        <begin position="133"/>
        <end position="151"/>
    </location>
</feature>
<dbReference type="PANTHER" id="PTHR40031">
    <property type="entry name" value="HYPOTHETICAL MEMBRANE SPANNING PROTEIN"/>
    <property type="match status" value="1"/>
</dbReference>
<dbReference type="Proteomes" id="UP000182589">
    <property type="component" value="Unassembled WGS sequence"/>
</dbReference>
<feature type="transmembrane region" description="Helical" evidence="1">
    <location>
        <begin position="157"/>
        <end position="178"/>
    </location>
</feature>
<keyword evidence="3" id="KW-1185">Reference proteome</keyword>
<dbReference type="EMBL" id="FNOJ01000002">
    <property type="protein sequence ID" value="SDW11790.1"/>
    <property type="molecule type" value="Genomic_DNA"/>
</dbReference>
<dbReference type="STRING" id="89784.SAMN04489725_10284"/>
<protein>
    <submittedName>
        <fullName evidence="2">Membrane-bound metal-dependent hydrolase YbcI, DUF457 family</fullName>
    </submittedName>
</protein>
<sequence>MDNLTHACLGLGVYGTYVAATGHPIGGAVGWAACAAAVIGAEAPDVDIVARIFGDPVTYLYQHRQVSHSVPFWFAYSLIIGGALSFWAGGHALLLVTLAFLGVLTHIGSDMLTTYGTKALWPLTGRRFRGDSLFVGEPIFVVLALIGIVLYRQGVPLQSFVFALDAIALVYTCWRVLLHQFLLRRLRLALPSLVGTATAETCRIRVTPMLLPIPQAHKYVIVNDQRYWFGSFTAGGRPVPEAEVISDATPAVFFALQNSRVGRAMAWFTPMLVAKQEQEGQLTIVRLADAGVRYFDTLLFSAAIDLATTHDGSYALVHEGLRAQSMHIRRSFSDGWQRLGRRMRLTIASPKGYRSGR</sequence>
<accession>A0A1H2QY33</accession>
<gene>
    <name evidence="2" type="ORF">SAMN04489725_10284</name>
</gene>
<organism evidence="2 3">
    <name type="scientific">Alicyclobacillus hesperidum</name>
    <dbReference type="NCBI Taxonomy" id="89784"/>
    <lineage>
        <taxon>Bacteria</taxon>
        <taxon>Bacillati</taxon>
        <taxon>Bacillota</taxon>
        <taxon>Bacilli</taxon>
        <taxon>Bacillales</taxon>
        <taxon>Alicyclobacillaceae</taxon>
        <taxon>Alicyclobacillus</taxon>
    </lineage>
</organism>
<evidence type="ECO:0000313" key="2">
    <source>
        <dbReference type="EMBL" id="SDW11790.1"/>
    </source>
</evidence>
<evidence type="ECO:0000256" key="1">
    <source>
        <dbReference type="SAM" id="Phobius"/>
    </source>
</evidence>
<evidence type="ECO:0000313" key="3">
    <source>
        <dbReference type="Proteomes" id="UP000182589"/>
    </source>
</evidence>
<dbReference type="InterPro" id="IPR053170">
    <property type="entry name" value="Transcription_regulator"/>
</dbReference>
<dbReference type="PANTHER" id="PTHR40031:SF1">
    <property type="entry name" value="MEMBRANE-BOUND METAL-DEPENDENT HYDROLASE"/>
    <property type="match status" value="1"/>
</dbReference>